<keyword evidence="2" id="KW-1185">Reference proteome</keyword>
<reference evidence="1 2" key="1">
    <citation type="journal article" date="2013" name="Genome Announc.">
        <title>Draft Genome Sequence of Arthrobacter crystallopoietes Strain BAB-32, Revealing Genes for Bioremediation.</title>
        <authorList>
            <person name="Joshi M.N."/>
            <person name="Pandit A.S."/>
            <person name="Sharma A."/>
            <person name="Pandya R.V."/>
            <person name="Desai S.M."/>
            <person name="Saxena A.K."/>
            <person name="Bagatharia S.B."/>
        </authorList>
    </citation>
    <scope>NUCLEOTIDE SEQUENCE [LARGE SCALE GENOMIC DNA]</scope>
    <source>
        <strain evidence="1 2">BAB-32</strain>
    </source>
</reference>
<dbReference type="AlphaFoldDB" id="N1V587"/>
<dbReference type="OrthoDB" id="3562306at2"/>
<dbReference type="GO" id="GO:0001561">
    <property type="term" value="P:fatty acid alpha-oxidation"/>
    <property type="evidence" value="ECO:0007669"/>
    <property type="project" value="InterPro"/>
</dbReference>
<dbReference type="RefSeq" id="WP_005270674.1">
    <property type="nucleotide sequence ID" value="NZ_ANPE02000178.1"/>
</dbReference>
<dbReference type="PANTHER" id="PTHR21308">
    <property type="entry name" value="PHYTANOYL-COA ALPHA-HYDROXYLASE"/>
    <property type="match status" value="1"/>
</dbReference>
<name>N1V587_9MICC</name>
<gene>
    <name evidence="1" type="ORF">D477_014992</name>
</gene>
<dbReference type="EMBL" id="ANPE02000178">
    <property type="protein sequence ID" value="EMY33413.1"/>
    <property type="molecule type" value="Genomic_DNA"/>
</dbReference>
<comment type="caution">
    <text evidence="1">The sequence shown here is derived from an EMBL/GenBank/DDBJ whole genome shotgun (WGS) entry which is preliminary data.</text>
</comment>
<dbReference type="Proteomes" id="UP000010729">
    <property type="component" value="Unassembled WGS sequence"/>
</dbReference>
<dbReference type="Gene3D" id="2.60.120.620">
    <property type="entry name" value="q2cbj1_9rhob like domain"/>
    <property type="match status" value="1"/>
</dbReference>
<organism evidence="1 2">
    <name type="scientific">Arthrobacter crystallopoietes BAB-32</name>
    <dbReference type="NCBI Taxonomy" id="1246476"/>
    <lineage>
        <taxon>Bacteria</taxon>
        <taxon>Bacillati</taxon>
        <taxon>Actinomycetota</taxon>
        <taxon>Actinomycetes</taxon>
        <taxon>Micrococcales</taxon>
        <taxon>Micrococcaceae</taxon>
        <taxon>Crystallibacter</taxon>
    </lineage>
</organism>
<accession>N1V587</accession>
<proteinExistence type="predicted"/>
<dbReference type="InterPro" id="IPR008775">
    <property type="entry name" value="Phytyl_CoA_dOase-like"/>
</dbReference>
<dbReference type="SUPFAM" id="SSF51197">
    <property type="entry name" value="Clavaminate synthase-like"/>
    <property type="match status" value="1"/>
</dbReference>
<dbReference type="GO" id="GO:0048244">
    <property type="term" value="F:phytanoyl-CoA dioxygenase activity"/>
    <property type="evidence" value="ECO:0007669"/>
    <property type="project" value="InterPro"/>
</dbReference>
<dbReference type="InterPro" id="IPR047128">
    <property type="entry name" value="PhyH"/>
</dbReference>
<keyword evidence="1" id="KW-0560">Oxidoreductase</keyword>
<dbReference type="PANTHER" id="PTHR21308:SF8">
    <property type="entry name" value="PHYTANOYL-COA DIOXYGENASE FAMILY PROTEIN (AFU_ORTHOLOGUE AFUA_2G09620)"/>
    <property type="match status" value="1"/>
</dbReference>
<evidence type="ECO:0000313" key="1">
    <source>
        <dbReference type="EMBL" id="EMY33413.1"/>
    </source>
</evidence>
<keyword evidence="1" id="KW-0223">Dioxygenase</keyword>
<evidence type="ECO:0000313" key="2">
    <source>
        <dbReference type="Proteomes" id="UP000010729"/>
    </source>
</evidence>
<dbReference type="Pfam" id="PF05721">
    <property type="entry name" value="PhyH"/>
    <property type="match status" value="1"/>
</dbReference>
<protein>
    <submittedName>
        <fullName evidence="1">Phytanoyl-CoA dioxygenase</fullName>
    </submittedName>
</protein>
<sequence>MSITAQNGTVGLNAGAQWFHSEDCQLQDFVQTVSAETRQVDYPFADKVEQNVLIYGPGLQERADGPAGRRAIQAELVRALTEGPGIVVFKGAFADTTVVDRATAAFNRLIDAQKAAGTAAGDHFAKPGANDRVWGALDKLAVAEPRVFADYYGNDILALISEAWLGPNYQVTSQVNVVNPGGASQTAHRDYHLGFMGLEEAESYPAHVHLLSPALTLQGAVAHCDMPVESGPTLYLPHSHKYPAGYVAFHRPEFTRYFEENYVQLPLEKGDAAFFNPALFHGAGHNRSAGIRRMANLLQVSSAFGRAMETVDRTSMCKALYPVLQERRAAGASERSVRNVVAASAEGYAFPTNLDQDQPIGGIAPESQAQLVLRALAADMDPAAFETELDVQQQRRQAQVG</sequence>